<dbReference type="EMBL" id="BIMW01000222">
    <property type="protein sequence ID" value="GCE96664.1"/>
    <property type="molecule type" value="Genomic_DNA"/>
</dbReference>
<protein>
    <recommendedName>
        <fullName evidence="3">Peptidase A2 domain-containing protein</fullName>
    </recommendedName>
</protein>
<evidence type="ECO:0000313" key="2">
    <source>
        <dbReference type="Proteomes" id="UP000326169"/>
    </source>
</evidence>
<sequence>MTMRFRYSTTDSSQNEFESLPRIPIIWRRESHRIEAVGLVDSGATINVMPYNMGLQLGAIWADNKSMIQLTGNLGSQPALPLLAMAQIGDIAPIQLAFAWTKNINTPLILGQTNFLMEFDLCFYRSQMEFEVKPKSL</sequence>
<proteinExistence type="predicted"/>
<name>A0A5M3TAY0_LIMPL</name>
<gene>
    <name evidence="1" type="ORF">NIES46_47360</name>
</gene>
<dbReference type="InterPro" id="IPR021109">
    <property type="entry name" value="Peptidase_aspartic_dom_sf"/>
</dbReference>
<evidence type="ECO:0008006" key="3">
    <source>
        <dbReference type="Google" id="ProtNLM"/>
    </source>
</evidence>
<organism evidence="1 2">
    <name type="scientific">Limnospira platensis NIES-46</name>
    <dbReference type="NCBI Taxonomy" id="1236695"/>
    <lineage>
        <taxon>Bacteria</taxon>
        <taxon>Bacillati</taxon>
        <taxon>Cyanobacteriota</taxon>
        <taxon>Cyanophyceae</taxon>
        <taxon>Oscillatoriophycideae</taxon>
        <taxon>Oscillatoriales</taxon>
        <taxon>Sirenicapillariaceae</taxon>
        <taxon>Limnospira</taxon>
    </lineage>
</organism>
<comment type="caution">
    <text evidence="1">The sequence shown here is derived from an EMBL/GenBank/DDBJ whole genome shotgun (WGS) entry which is preliminary data.</text>
</comment>
<dbReference type="Proteomes" id="UP000326169">
    <property type="component" value="Unassembled WGS sequence"/>
</dbReference>
<keyword evidence="2" id="KW-1185">Reference proteome</keyword>
<evidence type="ECO:0000313" key="1">
    <source>
        <dbReference type="EMBL" id="GCE96664.1"/>
    </source>
</evidence>
<reference evidence="1 2" key="1">
    <citation type="journal article" date="2019" name="J Genomics">
        <title>The Draft Genome of a Hydrogen-producing Cyanobacterium, Arthrospira platensis NIES-46.</title>
        <authorList>
            <person name="Suzuki S."/>
            <person name="Yamaguchi H."/>
            <person name="Kawachi M."/>
        </authorList>
    </citation>
    <scope>NUCLEOTIDE SEQUENCE [LARGE SCALE GENOMIC DNA]</scope>
    <source>
        <strain evidence="1 2">NIES-46</strain>
    </source>
</reference>
<dbReference type="Gene3D" id="2.40.70.10">
    <property type="entry name" value="Acid Proteases"/>
    <property type="match status" value="1"/>
</dbReference>
<accession>A0A5M3TAY0</accession>